<sequence length="54" mass="5656">MSAVVFAQSRGSVTKVLVVLASSVVAGIVVWQLPDLIRLGVSDAPNLTGINSRY</sequence>
<evidence type="ECO:0000256" key="1">
    <source>
        <dbReference type="SAM" id="Phobius"/>
    </source>
</evidence>
<evidence type="ECO:0000313" key="2">
    <source>
        <dbReference type="EMBL" id="MCZ0730604.1"/>
    </source>
</evidence>
<keyword evidence="3" id="KW-1185">Reference proteome</keyword>
<feature type="transmembrane region" description="Helical" evidence="1">
    <location>
        <begin position="12"/>
        <end position="33"/>
    </location>
</feature>
<name>A0ABT4HLF3_MYCIR</name>
<keyword evidence="1" id="KW-0472">Membrane</keyword>
<reference evidence="2" key="1">
    <citation type="submission" date="2022-12" db="EMBL/GenBank/DDBJ databases">
        <title>Whole genome sequence of Mycolicibacterium iranicum strain SBH312.</title>
        <authorList>
            <person name="Jani J."/>
            <person name="Arifin Mustapha Z."/>
            <person name="Ahmed K."/>
            <person name="Kai Ling C."/>
        </authorList>
    </citation>
    <scope>NUCLEOTIDE SEQUENCE</scope>
    <source>
        <strain evidence="2">SBH312</strain>
    </source>
</reference>
<keyword evidence="1" id="KW-0812">Transmembrane</keyword>
<accession>A0ABT4HLF3</accession>
<comment type="caution">
    <text evidence="2">The sequence shown here is derived from an EMBL/GenBank/DDBJ whole genome shotgun (WGS) entry which is preliminary data.</text>
</comment>
<proteinExistence type="predicted"/>
<organism evidence="2 3">
    <name type="scientific">Mycolicibacterium iranicum</name>
    <name type="common">Mycobacterium iranicum</name>
    <dbReference type="NCBI Taxonomy" id="912594"/>
    <lineage>
        <taxon>Bacteria</taxon>
        <taxon>Bacillati</taxon>
        <taxon>Actinomycetota</taxon>
        <taxon>Actinomycetes</taxon>
        <taxon>Mycobacteriales</taxon>
        <taxon>Mycobacteriaceae</taxon>
        <taxon>Mycolicibacterium</taxon>
    </lineage>
</organism>
<dbReference type="RefSeq" id="WP_268787130.1">
    <property type="nucleotide sequence ID" value="NZ_JAPQYE010000011.1"/>
</dbReference>
<dbReference type="Proteomes" id="UP001084650">
    <property type="component" value="Unassembled WGS sequence"/>
</dbReference>
<keyword evidence="1" id="KW-1133">Transmembrane helix</keyword>
<evidence type="ECO:0000313" key="3">
    <source>
        <dbReference type="Proteomes" id="UP001084650"/>
    </source>
</evidence>
<dbReference type="EMBL" id="JAPQYE010000011">
    <property type="protein sequence ID" value="MCZ0730604.1"/>
    <property type="molecule type" value="Genomic_DNA"/>
</dbReference>
<protein>
    <submittedName>
        <fullName evidence="2">Uncharacterized protein</fullName>
    </submittedName>
</protein>
<gene>
    <name evidence="2" type="ORF">OY187_21370</name>
</gene>